<dbReference type="InterPro" id="IPR006450">
    <property type="entry name" value="Phage_HK97_gp6-like"/>
</dbReference>
<dbReference type="Proteomes" id="UP000620550">
    <property type="component" value="Unassembled WGS sequence"/>
</dbReference>
<dbReference type="Pfam" id="PF05135">
    <property type="entry name" value="Phage_connect_1"/>
    <property type="match status" value="1"/>
</dbReference>
<organism evidence="1 2">
    <name type="scientific">Sphingobacterium griseoflavum</name>
    <dbReference type="NCBI Taxonomy" id="1474952"/>
    <lineage>
        <taxon>Bacteria</taxon>
        <taxon>Pseudomonadati</taxon>
        <taxon>Bacteroidota</taxon>
        <taxon>Sphingobacteriia</taxon>
        <taxon>Sphingobacteriales</taxon>
        <taxon>Sphingobacteriaceae</taxon>
        <taxon>Sphingobacterium</taxon>
    </lineage>
</organism>
<reference evidence="2" key="1">
    <citation type="journal article" date="2019" name="Int. J. Syst. Evol. Microbiol.">
        <title>The Global Catalogue of Microorganisms (GCM) 10K type strain sequencing project: providing services to taxonomists for standard genome sequencing and annotation.</title>
        <authorList>
            <consortium name="The Broad Institute Genomics Platform"/>
            <consortium name="The Broad Institute Genome Sequencing Center for Infectious Disease"/>
            <person name="Wu L."/>
            <person name="Ma J."/>
        </authorList>
    </citation>
    <scope>NUCLEOTIDE SEQUENCE [LARGE SCALE GENOMIC DNA]</scope>
    <source>
        <strain evidence="2">CGMCC 1.12966</strain>
    </source>
</reference>
<dbReference type="Gene3D" id="1.10.3230.30">
    <property type="entry name" value="Phage gp6-like head-tail connector protein"/>
    <property type="match status" value="1"/>
</dbReference>
<dbReference type="NCBIfam" id="TIGR01560">
    <property type="entry name" value="put_DNA_pack"/>
    <property type="match status" value="1"/>
</dbReference>
<dbReference type="RefSeq" id="WP_189626291.1">
    <property type="nucleotide sequence ID" value="NZ_BNAF01000006.1"/>
</dbReference>
<comment type="caution">
    <text evidence="1">The sequence shown here is derived from an EMBL/GenBank/DDBJ whole genome shotgun (WGS) entry which is preliminary data.</text>
</comment>
<accession>A0ABQ3HU38</accession>
<evidence type="ECO:0000313" key="2">
    <source>
        <dbReference type="Proteomes" id="UP000620550"/>
    </source>
</evidence>
<proteinExistence type="predicted"/>
<gene>
    <name evidence="1" type="ORF">GCM10017764_17580</name>
</gene>
<dbReference type="EMBL" id="BNAF01000006">
    <property type="protein sequence ID" value="GHE34875.1"/>
    <property type="molecule type" value="Genomic_DNA"/>
</dbReference>
<evidence type="ECO:0008006" key="3">
    <source>
        <dbReference type="Google" id="ProtNLM"/>
    </source>
</evidence>
<evidence type="ECO:0000313" key="1">
    <source>
        <dbReference type="EMBL" id="GHE34875.1"/>
    </source>
</evidence>
<sequence>MVTLDQVKEALSIDYPDQDNYLDVLLKGSVSRAEKITGRNYTNPLADNYEAMPFDVQKAVVQLTATDYAVRDDIGAEGANSTADNAAIYTLRAHCKTPMF</sequence>
<name>A0ABQ3HU38_9SPHI</name>
<dbReference type="CDD" id="cd08054">
    <property type="entry name" value="gp6"/>
    <property type="match status" value="1"/>
</dbReference>
<dbReference type="InterPro" id="IPR021146">
    <property type="entry name" value="Phage_gp6-like_head-tail"/>
</dbReference>
<protein>
    <recommendedName>
        <fullName evidence="3">Phage gp6-like head-tail connector protein</fullName>
    </recommendedName>
</protein>
<keyword evidence="2" id="KW-1185">Reference proteome</keyword>